<evidence type="ECO:0000313" key="3">
    <source>
        <dbReference type="Proteomes" id="UP000027361"/>
    </source>
</evidence>
<reference evidence="2 3" key="1">
    <citation type="submission" date="2014-05" db="EMBL/GenBank/DDBJ databases">
        <title>Draft genome sequence of a rare smut relative, Tilletiaria anomala UBC 951.</title>
        <authorList>
            <consortium name="DOE Joint Genome Institute"/>
            <person name="Toome M."/>
            <person name="Kuo A."/>
            <person name="Henrissat B."/>
            <person name="Lipzen A."/>
            <person name="Tritt A."/>
            <person name="Yoshinaga Y."/>
            <person name="Zane M."/>
            <person name="Barry K."/>
            <person name="Grigoriev I.V."/>
            <person name="Spatafora J.W."/>
            <person name="Aimea M.C."/>
        </authorList>
    </citation>
    <scope>NUCLEOTIDE SEQUENCE [LARGE SCALE GENOMIC DNA]</scope>
    <source>
        <strain evidence="2 3">UBC 951</strain>
    </source>
</reference>
<feature type="region of interest" description="Disordered" evidence="1">
    <location>
        <begin position="1"/>
        <end position="36"/>
    </location>
</feature>
<name>A0A066WKQ7_TILAU</name>
<organism evidence="2 3">
    <name type="scientific">Tilletiaria anomala (strain ATCC 24038 / CBS 436.72 / UBC 951)</name>
    <dbReference type="NCBI Taxonomy" id="1037660"/>
    <lineage>
        <taxon>Eukaryota</taxon>
        <taxon>Fungi</taxon>
        <taxon>Dikarya</taxon>
        <taxon>Basidiomycota</taxon>
        <taxon>Ustilaginomycotina</taxon>
        <taxon>Exobasidiomycetes</taxon>
        <taxon>Georgefischeriales</taxon>
        <taxon>Tilletiariaceae</taxon>
        <taxon>Tilletiaria</taxon>
    </lineage>
</organism>
<sequence length="206" mass="22644">MARDSKEMQQPGDDRRQQGKAVSGRAGPRAIDPFRGPALQQCRSGVNYIAHTLGIHSAYTRHTRWTSPRLRQRKRSSRARVGQFNRSRAERSGNGGRGERLLIGACDEHACGKREHDESKDWIGRENSQVEGLKASECVISSPLHLPSRSLYSAGLEPCVMVTKGAQGILSHNLTRQSSPGAIGRRPSANSPNPHNNNRTLHVLTG</sequence>
<dbReference type="RefSeq" id="XP_013246002.1">
    <property type="nucleotide sequence ID" value="XM_013390548.1"/>
</dbReference>
<protein>
    <submittedName>
        <fullName evidence="2">Uncharacterized protein</fullName>
    </submittedName>
</protein>
<feature type="compositionally biased region" description="Low complexity" evidence="1">
    <location>
        <begin position="185"/>
        <end position="199"/>
    </location>
</feature>
<feature type="compositionally biased region" description="Basic residues" evidence="1">
    <location>
        <begin position="65"/>
        <end position="78"/>
    </location>
</feature>
<accession>A0A066WKQ7</accession>
<comment type="caution">
    <text evidence="2">The sequence shown here is derived from an EMBL/GenBank/DDBJ whole genome shotgun (WGS) entry which is preliminary data.</text>
</comment>
<dbReference type="GeneID" id="25261353"/>
<dbReference type="HOGENOM" id="CLU_1332746_0_0_1"/>
<feature type="compositionally biased region" description="Basic and acidic residues" evidence="1">
    <location>
        <begin position="1"/>
        <end position="17"/>
    </location>
</feature>
<evidence type="ECO:0000256" key="1">
    <source>
        <dbReference type="SAM" id="MobiDB-lite"/>
    </source>
</evidence>
<proteinExistence type="predicted"/>
<feature type="region of interest" description="Disordered" evidence="1">
    <location>
        <begin position="65"/>
        <end position="97"/>
    </location>
</feature>
<dbReference type="EMBL" id="JMSN01000004">
    <property type="protein sequence ID" value="KDN53163.1"/>
    <property type="molecule type" value="Genomic_DNA"/>
</dbReference>
<dbReference type="InParanoid" id="A0A066WKQ7"/>
<feature type="region of interest" description="Disordered" evidence="1">
    <location>
        <begin position="175"/>
        <end position="206"/>
    </location>
</feature>
<dbReference type="AlphaFoldDB" id="A0A066WKQ7"/>
<dbReference type="Proteomes" id="UP000027361">
    <property type="component" value="Unassembled WGS sequence"/>
</dbReference>
<keyword evidence="3" id="KW-1185">Reference proteome</keyword>
<gene>
    <name evidence="2" type="ORF">K437DRAFT_117737</name>
</gene>
<evidence type="ECO:0000313" key="2">
    <source>
        <dbReference type="EMBL" id="KDN53163.1"/>
    </source>
</evidence>